<dbReference type="InterPro" id="IPR019476">
    <property type="entry name" value="T4SS_TraD_DNA-bd"/>
</dbReference>
<dbReference type="SUPFAM" id="SSF52540">
    <property type="entry name" value="P-loop containing nucleoside triphosphate hydrolases"/>
    <property type="match status" value="1"/>
</dbReference>
<comment type="subcellular location">
    <subcellularLocation>
        <location evidence="1">Cell membrane</location>
        <topology evidence="1">Multi-pass membrane protein</topology>
    </subcellularLocation>
</comment>
<feature type="compositionally biased region" description="Polar residues" evidence="6">
    <location>
        <begin position="507"/>
        <end position="521"/>
    </location>
</feature>
<evidence type="ECO:0000256" key="4">
    <source>
        <dbReference type="ARBA" id="ARBA00022989"/>
    </source>
</evidence>
<accession>E6Q8V9</accession>
<feature type="transmembrane region" description="Helical" evidence="7">
    <location>
        <begin position="105"/>
        <end position="130"/>
    </location>
</feature>
<keyword evidence="5 7" id="KW-0472">Membrane</keyword>
<sequence length="634" mass="70734">MAIKKNKLNDIFARGGNAIWYDLNMIITNLGRIMFVLVAAWIALIFGLSYLVNGKSLEVVWIWSISNFWITTYNPTHPVWWRIAGKNGVDSAMNMAKWADPRLHIALHHIFIVAGMTSLTIVLLLIVIVYQMIKKGKAEGTDAFLRGQHLKSAEQLALLTRADRSGASNFQIGEVPIPKRLLMRNFLFVGAMGTGKSQGQMYLMEAAREQNLTTVCYDPTGEFCEYFYNPKTDFILNPLDSRCAPWNPFLEIQKPHDFLTFGRFFIPYRPASGEGAMWDDAARQLMRDLLFIEHKENGSQSTLASVSERIRLPLDALCSLLAKHKVPSSATMNSDNPKGSESIRLTLGSSDSVALLELFDQPGQFSVRNFTKSQTPGWIFITSNAENASVIRPWSAVWLEAALLGAMGARPVQEIKTVFFLDELASLPRLRSLEIATTQGRKYGICTVVGLQNLAQADETYGKDAAKVMVSNLQTKVIMRVEDAESAKRLADILGQEEIDEVTETANLSLSESESHGQNTARARHERYLVTPSQILAMPDMTGYMKVAGDYPIAKIVIPLKKRTIIHTDFIDKTEDVIHGTHKKTPVNQEEKPAEKGPESSPETAVIADHTETNDDSDDTPPEESEKPQANDLW</sequence>
<dbReference type="GO" id="GO:0005886">
    <property type="term" value="C:plasma membrane"/>
    <property type="evidence" value="ECO:0007669"/>
    <property type="project" value="UniProtKB-SubCell"/>
</dbReference>
<dbReference type="Gene3D" id="3.40.50.300">
    <property type="entry name" value="P-loop containing nucleotide triphosphate hydrolases"/>
    <property type="match status" value="2"/>
</dbReference>
<dbReference type="InterPro" id="IPR051539">
    <property type="entry name" value="T4SS-coupling_protein"/>
</dbReference>
<dbReference type="InterPro" id="IPR027417">
    <property type="entry name" value="P-loop_NTPase"/>
</dbReference>
<reference evidence="9" key="1">
    <citation type="submission" date="2009-10" db="EMBL/GenBank/DDBJ databases">
        <title>Diversity of trophic interactions inside an arsenic-rich microbial ecosystem.</title>
        <authorList>
            <person name="Bertin P.N."/>
            <person name="Heinrich-Salmeron A."/>
            <person name="Pelletier E."/>
            <person name="Goulhen-Chollet F."/>
            <person name="Arsene-Ploetze F."/>
            <person name="Gallien S."/>
            <person name="Calteau A."/>
            <person name="Vallenet D."/>
            <person name="Casiot C."/>
            <person name="Chane-Woon-Ming B."/>
            <person name="Giloteaux L."/>
            <person name="Barakat M."/>
            <person name="Bonnefoy V."/>
            <person name="Bruneel O."/>
            <person name="Chandler M."/>
            <person name="Cleiss J."/>
            <person name="Duran R."/>
            <person name="Elbaz-Poulichet F."/>
            <person name="Fonknechten N."/>
            <person name="Lauga B."/>
            <person name="Mornico D."/>
            <person name="Ortet P."/>
            <person name="Schaeffer C."/>
            <person name="Siguier P."/>
            <person name="Alexander Thil Smith A."/>
            <person name="Van Dorsselaer A."/>
            <person name="Weissenbach J."/>
            <person name="Medigue C."/>
            <person name="Le Paslier D."/>
        </authorList>
    </citation>
    <scope>NUCLEOTIDE SEQUENCE</scope>
</reference>
<dbReference type="PANTHER" id="PTHR37937:SF1">
    <property type="entry name" value="CONJUGATIVE TRANSFER: DNA TRANSPORT"/>
    <property type="match status" value="1"/>
</dbReference>
<feature type="region of interest" description="Disordered" evidence="6">
    <location>
        <begin position="581"/>
        <end position="634"/>
    </location>
</feature>
<evidence type="ECO:0000256" key="7">
    <source>
        <dbReference type="SAM" id="Phobius"/>
    </source>
</evidence>
<dbReference type="PANTHER" id="PTHR37937">
    <property type="entry name" value="CONJUGATIVE TRANSFER: DNA TRANSPORT"/>
    <property type="match status" value="1"/>
</dbReference>
<comment type="caution">
    <text evidence="9">The sequence shown here is derived from an EMBL/GenBank/DDBJ whole genome shotgun (WGS) entry which is preliminary data.</text>
</comment>
<dbReference type="AlphaFoldDB" id="E6Q8V9"/>
<dbReference type="CDD" id="cd01127">
    <property type="entry name" value="TrwB_TraG_TraD_VirD4"/>
    <property type="match status" value="1"/>
</dbReference>
<protein>
    <recommendedName>
        <fullName evidence="8">Type IV secretion system coupling protein TraD DNA-binding domain-containing protein</fullName>
    </recommendedName>
</protein>
<evidence type="ECO:0000256" key="5">
    <source>
        <dbReference type="ARBA" id="ARBA00023136"/>
    </source>
</evidence>
<evidence type="ECO:0000256" key="2">
    <source>
        <dbReference type="ARBA" id="ARBA00022475"/>
    </source>
</evidence>
<feature type="domain" description="Type IV secretion system coupling protein TraD DNA-binding" evidence="8">
    <location>
        <begin position="171"/>
        <end position="558"/>
    </location>
</feature>
<feature type="compositionally biased region" description="Acidic residues" evidence="6">
    <location>
        <begin position="614"/>
        <end position="623"/>
    </location>
</feature>
<evidence type="ECO:0000256" key="3">
    <source>
        <dbReference type="ARBA" id="ARBA00022692"/>
    </source>
</evidence>
<evidence type="ECO:0000259" key="8">
    <source>
        <dbReference type="Pfam" id="PF10412"/>
    </source>
</evidence>
<evidence type="ECO:0000313" key="9">
    <source>
        <dbReference type="EMBL" id="CBI03635.1"/>
    </source>
</evidence>
<feature type="transmembrane region" description="Helical" evidence="7">
    <location>
        <begin position="33"/>
        <end position="52"/>
    </location>
</feature>
<evidence type="ECO:0000256" key="1">
    <source>
        <dbReference type="ARBA" id="ARBA00004651"/>
    </source>
</evidence>
<keyword evidence="4 7" id="KW-1133">Transmembrane helix</keyword>
<keyword evidence="2" id="KW-1003">Cell membrane</keyword>
<organism evidence="9">
    <name type="scientific">mine drainage metagenome</name>
    <dbReference type="NCBI Taxonomy" id="410659"/>
    <lineage>
        <taxon>unclassified sequences</taxon>
        <taxon>metagenomes</taxon>
        <taxon>ecological metagenomes</taxon>
    </lineage>
</organism>
<name>E6Q8V9_9ZZZZ</name>
<dbReference type="Pfam" id="PF10412">
    <property type="entry name" value="TrwB_AAD_bind"/>
    <property type="match status" value="1"/>
</dbReference>
<feature type="region of interest" description="Disordered" evidence="6">
    <location>
        <begin position="507"/>
        <end position="526"/>
    </location>
</feature>
<gene>
    <name evidence="9" type="ORF">CARN5_2965</name>
</gene>
<evidence type="ECO:0000256" key="6">
    <source>
        <dbReference type="SAM" id="MobiDB-lite"/>
    </source>
</evidence>
<keyword evidence="3 7" id="KW-0812">Transmembrane</keyword>
<feature type="compositionally biased region" description="Basic and acidic residues" evidence="6">
    <location>
        <begin position="624"/>
        <end position="634"/>
    </location>
</feature>
<dbReference type="EMBL" id="CABP01000016">
    <property type="protein sequence ID" value="CBI03635.1"/>
    <property type="molecule type" value="Genomic_DNA"/>
</dbReference>
<feature type="compositionally biased region" description="Basic and acidic residues" evidence="6">
    <location>
        <begin position="589"/>
        <end position="598"/>
    </location>
</feature>
<proteinExistence type="predicted"/>